<dbReference type="Pfam" id="PF18599">
    <property type="entry name" value="LCIB_C_CA"/>
    <property type="match status" value="1"/>
</dbReference>
<protein>
    <recommendedName>
        <fullName evidence="2">Limiting CO2-inducible protein B/C beta carbonyic anhydrase domain-containing protein</fullName>
    </recommendedName>
</protein>
<evidence type="ECO:0000313" key="3">
    <source>
        <dbReference type="EMBL" id="CAE2251707.1"/>
    </source>
</evidence>
<dbReference type="InterPro" id="IPR040703">
    <property type="entry name" value="LCIB/C_CA"/>
</dbReference>
<sequence>MSKRTQSSKAKGERSRSPSEQMEPASAAGGEGGSLVPLNDAGAGAGSGGEESLVPLNDAMDAMKVSEVPVRFDDDDGGDGGKEEKKEEYADDADDDAAAEGGTMPRVLSRNSLLIGTMPRVRSENTLLIEQAFNEEGPVNLLLHGETEMDIEPPLDITDVEAMEAASIEIKAIIRERGSITALETAEIVQSKMKMLKLLWTHFPGAVSSADVLEGYKRVAEKRGYTPENTLFAQSICPDEVNHEEGDVTDLLASYCGEVFHMGGLAGIPFTGKVGFGAFSHHVPEGDGHCAILMAPHIGIDEDGRFGAYTRDGQTHSGSCCGAAVGAYVHCRSGKPIPDLSVDPEFYQFNYIINQVHRRMDEIVGETECAKQASLSRFMHQIGTELLSKCVNTNFGGDKSTLVVLTGIQINMPRPFCDFFLPLDFYIMKKDGTREDVFDEAFGPKAAEQNYCRPCM</sequence>
<reference evidence="3" key="1">
    <citation type="submission" date="2021-01" db="EMBL/GenBank/DDBJ databases">
        <authorList>
            <person name="Corre E."/>
            <person name="Pelletier E."/>
            <person name="Niang G."/>
            <person name="Scheremetjew M."/>
            <person name="Finn R."/>
            <person name="Kale V."/>
            <person name="Holt S."/>
            <person name="Cochrane G."/>
            <person name="Meng A."/>
            <person name="Brown T."/>
            <person name="Cohen L."/>
        </authorList>
    </citation>
    <scope>NUCLEOTIDE SEQUENCE</scope>
    <source>
        <strain evidence="3">Isolate 1302-5</strain>
    </source>
</reference>
<proteinExistence type="predicted"/>
<feature type="domain" description="Limiting CO2-inducible protein B/C beta carbonyic anhydrase" evidence="2">
    <location>
        <begin position="207"/>
        <end position="428"/>
    </location>
</feature>
<organism evidence="3">
    <name type="scientific">Odontella aurita</name>
    <dbReference type="NCBI Taxonomy" id="265563"/>
    <lineage>
        <taxon>Eukaryota</taxon>
        <taxon>Sar</taxon>
        <taxon>Stramenopiles</taxon>
        <taxon>Ochrophyta</taxon>
        <taxon>Bacillariophyta</taxon>
        <taxon>Mediophyceae</taxon>
        <taxon>Biddulphiophycidae</taxon>
        <taxon>Eupodiscales</taxon>
        <taxon>Odontellaceae</taxon>
        <taxon>Odontella</taxon>
    </lineage>
</organism>
<feature type="region of interest" description="Disordered" evidence="1">
    <location>
        <begin position="1"/>
        <end position="104"/>
    </location>
</feature>
<dbReference type="EMBL" id="HBKQ01031802">
    <property type="protein sequence ID" value="CAE2251707.1"/>
    <property type="molecule type" value="Transcribed_RNA"/>
</dbReference>
<evidence type="ECO:0000259" key="2">
    <source>
        <dbReference type="Pfam" id="PF18599"/>
    </source>
</evidence>
<feature type="compositionally biased region" description="Basic and acidic residues" evidence="1">
    <location>
        <begin position="79"/>
        <end position="88"/>
    </location>
</feature>
<feature type="compositionally biased region" description="Acidic residues" evidence="1">
    <location>
        <begin position="89"/>
        <end position="98"/>
    </location>
</feature>
<dbReference type="AlphaFoldDB" id="A0A7S4J4Z9"/>
<gene>
    <name evidence="3" type="ORF">OAUR00152_LOCUS21672</name>
</gene>
<evidence type="ECO:0000256" key="1">
    <source>
        <dbReference type="SAM" id="MobiDB-lite"/>
    </source>
</evidence>
<dbReference type="PANTHER" id="PTHR38016:SF1">
    <property type="entry name" value="LIMITING CO2-INDUCIBLE PROTEIN B_C BETA CARBONYIC ANHYDRASE DOMAIN-CONTAINING PROTEIN"/>
    <property type="match status" value="1"/>
</dbReference>
<accession>A0A7S4J4Z9</accession>
<dbReference type="PANTHER" id="PTHR38016">
    <property type="entry name" value="UNNAMED PRODUCT"/>
    <property type="match status" value="1"/>
</dbReference>
<name>A0A7S4J4Z9_9STRA</name>